<accession>A0AAV4B1D3</accession>
<name>A0AAV4B1D3_9GAST</name>
<dbReference type="AlphaFoldDB" id="A0AAV4B1D3"/>
<reference evidence="2 3" key="1">
    <citation type="journal article" date="2021" name="Elife">
        <title>Chloroplast acquisition without the gene transfer in kleptoplastic sea slugs, Plakobranchus ocellatus.</title>
        <authorList>
            <person name="Maeda T."/>
            <person name="Takahashi S."/>
            <person name="Yoshida T."/>
            <person name="Shimamura S."/>
            <person name="Takaki Y."/>
            <person name="Nagai Y."/>
            <person name="Toyoda A."/>
            <person name="Suzuki Y."/>
            <person name="Arimoto A."/>
            <person name="Ishii H."/>
            <person name="Satoh N."/>
            <person name="Nishiyama T."/>
            <person name="Hasebe M."/>
            <person name="Maruyama T."/>
            <person name="Minagawa J."/>
            <person name="Obokata J."/>
            <person name="Shigenobu S."/>
        </authorList>
    </citation>
    <scope>NUCLEOTIDE SEQUENCE [LARGE SCALE GENOMIC DNA]</scope>
</reference>
<sequence length="134" mass="14521">MSAKNLVVLHLYFTPNPFIPIDRVYVAPPGKLSATLHIDRVYVAPPGKLSATLHILFMFIPVLSEVCMQSPSYNQSVVSLSFLYIASPQQGDLRLSGPPSGQGTGSGARTRDRRVPADLRADPQATVLPAPPRQ</sequence>
<organism evidence="2 3">
    <name type="scientific">Plakobranchus ocellatus</name>
    <dbReference type="NCBI Taxonomy" id="259542"/>
    <lineage>
        <taxon>Eukaryota</taxon>
        <taxon>Metazoa</taxon>
        <taxon>Spiralia</taxon>
        <taxon>Lophotrochozoa</taxon>
        <taxon>Mollusca</taxon>
        <taxon>Gastropoda</taxon>
        <taxon>Heterobranchia</taxon>
        <taxon>Euthyneura</taxon>
        <taxon>Panpulmonata</taxon>
        <taxon>Sacoglossa</taxon>
        <taxon>Placobranchoidea</taxon>
        <taxon>Plakobranchidae</taxon>
        <taxon>Plakobranchus</taxon>
    </lineage>
</organism>
<evidence type="ECO:0000313" key="3">
    <source>
        <dbReference type="Proteomes" id="UP000735302"/>
    </source>
</evidence>
<gene>
    <name evidence="2" type="ORF">PoB_004090000</name>
</gene>
<evidence type="ECO:0000313" key="2">
    <source>
        <dbReference type="EMBL" id="GFO14395.1"/>
    </source>
</evidence>
<evidence type="ECO:0000256" key="1">
    <source>
        <dbReference type="SAM" id="MobiDB-lite"/>
    </source>
</evidence>
<proteinExistence type="predicted"/>
<feature type="region of interest" description="Disordered" evidence="1">
    <location>
        <begin position="91"/>
        <end position="134"/>
    </location>
</feature>
<keyword evidence="3" id="KW-1185">Reference proteome</keyword>
<protein>
    <submittedName>
        <fullName evidence="2">Uncharacterized protein</fullName>
    </submittedName>
</protein>
<comment type="caution">
    <text evidence="2">The sequence shown here is derived from an EMBL/GenBank/DDBJ whole genome shotgun (WGS) entry which is preliminary data.</text>
</comment>
<feature type="compositionally biased region" description="Basic and acidic residues" evidence="1">
    <location>
        <begin position="109"/>
        <end position="121"/>
    </location>
</feature>
<dbReference type="EMBL" id="BLXT01004562">
    <property type="protein sequence ID" value="GFO14395.1"/>
    <property type="molecule type" value="Genomic_DNA"/>
</dbReference>
<dbReference type="Proteomes" id="UP000735302">
    <property type="component" value="Unassembled WGS sequence"/>
</dbReference>